<dbReference type="RefSeq" id="WP_191251996.1">
    <property type="nucleotide sequence ID" value="NZ_BNAY01000001.1"/>
</dbReference>
<dbReference type="InterPro" id="IPR032710">
    <property type="entry name" value="NTF2-like_dom_sf"/>
</dbReference>
<evidence type="ECO:0000259" key="1">
    <source>
        <dbReference type="Pfam" id="PF13577"/>
    </source>
</evidence>
<dbReference type="Pfam" id="PF13577">
    <property type="entry name" value="SnoaL_4"/>
    <property type="match status" value="1"/>
</dbReference>
<name>A0ABQ3L560_9PSEU</name>
<dbReference type="CDD" id="cd00531">
    <property type="entry name" value="NTF2_like"/>
    <property type="match status" value="1"/>
</dbReference>
<comment type="caution">
    <text evidence="2">The sequence shown here is derived from an EMBL/GenBank/DDBJ whole genome shotgun (WGS) entry which is preliminary data.</text>
</comment>
<evidence type="ECO:0000313" key="3">
    <source>
        <dbReference type="Proteomes" id="UP000635387"/>
    </source>
</evidence>
<dbReference type="Proteomes" id="UP000635387">
    <property type="component" value="Unassembled WGS sequence"/>
</dbReference>
<feature type="domain" description="SnoaL-like" evidence="1">
    <location>
        <begin position="14"/>
        <end position="135"/>
    </location>
</feature>
<organism evidence="2 3">
    <name type="scientific">Amycolatopsis oliviviridis</name>
    <dbReference type="NCBI Taxonomy" id="1471590"/>
    <lineage>
        <taxon>Bacteria</taxon>
        <taxon>Bacillati</taxon>
        <taxon>Actinomycetota</taxon>
        <taxon>Actinomycetes</taxon>
        <taxon>Pseudonocardiales</taxon>
        <taxon>Pseudonocardiaceae</taxon>
        <taxon>Amycolatopsis</taxon>
    </lineage>
</organism>
<dbReference type="Gene3D" id="3.10.450.50">
    <property type="match status" value="1"/>
</dbReference>
<accession>A0ABQ3L560</accession>
<proteinExistence type="predicted"/>
<dbReference type="InterPro" id="IPR037401">
    <property type="entry name" value="SnoaL-like"/>
</dbReference>
<reference evidence="3" key="1">
    <citation type="journal article" date="2019" name="Int. J. Syst. Evol. Microbiol.">
        <title>The Global Catalogue of Microorganisms (GCM) 10K type strain sequencing project: providing services to taxonomists for standard genome sequencing and annotation.</title>
        <authorList>
            <consortium name="The Broad Institute Genomics Platform"/>
            <consortium name="The Broad Institute Genome Sequencing Center for Infectious Disease"/>
            <person name="Wu L."/>
            <person name="Ma J."/>
        </authorList>
    </citation>
    <scope>NUCLEOTIDE SEQUENCE [LARGE SCALE GENOMIC DNA]</scope>
    <source>
        <strain evidence="3">CGMCC 4.7683</strain>
    </source>
</reference>
<gene>
    <name evidence="2" type="ORF">GCM10017790_09150</name>
</gene>
<dbReference type="SUPFAM" id="SSF54427">
    <property type="entry name" value="NTF2-like"/>
    <property type="match status" value="1"/>
</dbReference>
<keyword evidence="3" id="KW-1185">Reference proteome</keyword>
<evidence type="ECO:0000313" key="2">
    <source>
        <dbReference type="EMBL" id="GHH05346.1"/>
    </source>
</evidence>
<dbReference type="EMBL" id="BNAY01000001">
    <property type="protein sequence ID" value="GHH05346.1"/>
    <property type="molecule type" value="Genomic_DNA"/>
</dbReference>
<protein>
    <recommendedName>
        <fullName evidence="1">SnoaL-like domain-containing protein</fullName>
    </recommendedName>
</protein>
<sequence length="140" mass="16088">MTTAAMLDPDTLHTRVQRFYAAQMQRLDERDIEGYAETFTDAAEFSHTPGRPPSRTRAGIIEDLRDFHHRFTDDPMQRRHWVNMIDVALAEDGSIVSTAYCLVVKVRPKQEPVFVSTVIHDVLVEIAGKLFTRSRHVSYD</sequence>